<feature type="transmembrane region" description="Helical" evidence="7">
    <location>
        <begin position="116"/>
        <end position="136"/>
    </location>
</feature>
<dbReference type="Gene3D" id="1.20.120.20">
    <property type="entry name" value="Apolipoprotein"/>
    <property type="match status" value="1"/>
</dbReference>
<feature type="transmembrane region" description="Helical" evidence="7">
    <location>
        <begin position="26"/>
        <end position="46"/>
    </location>
</feature>
<keyword evidence="2" id="KW-1003">Cell membrane</keyword>
<evidence type="ECO:0000256" key="1">
    <source>
        <dbReference type="ARBA" id="ARBA00004651"/>
    </source>
</evidence>
<organism evidence="9 10">
    <name type="scientific">Aquibacillus albus</name>
    <dbReference type="NCBI Taxonomy" id="1168171"/>
    <lineage>
        <taxon>Bacteria</taxon>
        <taxon>Bacillati</taxon>
        <taxon>Bacillota</taxon>
        <taxon>Bacilli</taxon>
        <taxon>Bacillales</taxon>
        <taxon>Bacillaceae</taxon>
        <taxon>Aquibacillus</taxon>
    </lineage>
</organism>
<name>A0ABS2MXV5_9BACI</name>
<comment type="similarity">
    <text evidence="6">Belongs to the exbB/tolQ family.</text>
</comment>
<evidence type="ECO:0000256" key="4">
    <source>
        <dbReference type="ARBA" id="ARBA00022989"/>
    </source>
</evidence>
<keyword evidence="10" id="KW-1185">Reference proteome</keyword>
<sequence>MLKAVLQIFTSEQKAEAILSNPMIELIFMILFLAFFVTFLVHICLYHKLKNIRNYLKETNRMDIDPLRDFKEQFDRKQQEEPVKVETFVQEKFSGWRLFNVPVVSLIKMVQMTVSVFILIGVLGTFIGLTMSLGSIDAGGDQLVEDVASVLAGIDVAFYTSIAGMGFSLMMTVINKVFNTEYLLTDIMLKVESNLEENEQNGFRKLIDVSETINKSILKLQETNQKSLQGIENSFNGFKDYTEGLQQSAEDLAKFNDGLSNNLQEFHVLFSSMKEITDGFDQATTKLNKNFDQLFDYFKKMDGRNERLTKTFEDTYEKIKEVSTTQIDTLRQFEDSVEDLKTFTSSTVEGQEAAKDAFEKMNRKSNDLVKRMEEHNKEFKRIFGDSLSSKLSSISSHLSELTNGFDQLGDSIVQLPHALETINETQVEYKHLLSDRFEELKQFNKDFNNHLKAHSADSVAFEKHLLDATNTYEQVGIKNNQLIHEINTTISQMNNVFNQRENQLEANVGMLKDTLSKYVNSLEGTLGDKLDKVVRNIGDYVEITNDGIKKEFKELRLITEEIQQSSSRYTQQTFNELSQEIQKLNRQLHSFSGETAKRNNRVGMTQNDQ</sequence>
<evidence type="ECO:0000256" key="6">
    <source>
        <dbReference type="RuleBase" id="RU004057"/>
    </source>
</evidence>
<proteinExistence type="inferred from homology"/>
<dbReference type="Proteomes" id="UP001296943">
    <property type="component" value="Unassembled WGS sequence"/>
</dbReference>
<evidence type="ECO:0000256" key="7">
    <source>
        <dbReference type="SAM" id="Phobius"/>
    </source>
</evidence>
<dbReference type="EMBL" id="JAFBDR010000005">
    <property type="protein sequence ID" value="MBM7570717.1"/>
    <property type="molecule type" value="Genomic_DNA"/>
</dbReference>
<comment type="subcellular location">
    <subcellularLocation>
        <location evidence="1">Cell membrane</location>
        <topology evidence="1">Multi-pass membrane protein</topology>
    </subcellularLocation>
    <subcellularLocation>
        <location evidence="6">Membrane</location>
        <topology evidence="6">Multi-pass membrane protein</topology>
    </subcellularLocation>
</comment>
<dbReference type="InterPro" id="IPR002898">
    <property type="entry name" value="MotA_ExbB_proton_chnl"/>
</dbReference>
<dbReference type="Gene3D" id="1.10.287.950">
    <property type="entry name" value="Methyl-accepting chemotaxis protein"/>
    <property type="match status" value="1"/>
</dbReference>
<feature type="domain" description="MotA/TolQ/ExbB proton channel" evidence="8">
    <location>
        <begin position="107"/>
        <end position="180"/>
    </location>
</feature>
<feature type="transmembrane region" description="Helical" evidence="7">
    <location>
        <begin position="156"/>
        <end position="178"/>
    </location>
</feature>
<accession>A0ABS2MXV5</accession>
<evidence type="ECO:0000256" key="3">
    <source>
        <dbReference type="ARBA" id="ARBA00022692"/>
    </source>
</evidence>
<protein>
    <submittedName>
        <fullName evidence="9">ABC-type transporter Mla subunit MlaD</fullName>
    </submittedName>
</protein>
<evidence type="ECO:0000256" key="5">
    <source>
        <dbReference type="ARBA" id="ARBA00023136"/>
    </source>
</evidence>
<reference evidence="9 10" key="1">
    <citation type="submission" date="2021-01" db="EMBL/GenBank/DDBJ databases">
        <title>Genomic Encyclopedia of Type Strains, Phase IV (KMG-IV): sequencing the most valuable type-strain genomes for metagenomic binning, comparative biology and taxonomic classification.</title>
        <authorList>
            <person name="Goeker M."/>
        </authorList>
    </citation>
    <scope>NUCLEOTIDE SEQUENCE [LARGE SCALE GENOMIC DNA]</scope>
    <source>
        <strain evidence="9 10">DSM 23711</strain>
    </source>
</reference>
<comment type="caution">
    <text evidence="9">The sequence shown here is derived from an EMBL/GenBank/DDBJ whole genome shotgun (WGS) entry which is preliminary data.</text>
</comment>
<keyword evidence="4 7" id="KW-1133">Transmembrane helix</keyword>
<evidence type="ECO:0000313" key="10">
    <source>
        <dbReference type="Proteomes" id="UP001296943"/>
    </source>
</evidence>
<gene>
    <name evidence="9" type="ORF">JOC48_001195</name>
</gene>
<evidence type="ECO:0000313" key="9">
    <source>
        <dbReference type="EMBL" id="MBM7570717.1"/>
    </source>
</evidence>
<dbReference type="RefSeq" id="WP_204498139.1">
    <property type="nucleotide sequence ID" value="NZ_JAFBDR010000005.1"/>
</dbReference>
<evidence type="ECO:0000259" key="8">
    <source>
        <dbReference type="Pfam" id="PF01618"/>
    </source>
</evidence>
<keyword evidence="6" id="KW-0653">Protein transport</keyword>
<dbReference type="Pfam" id="PF01618">
    <property type="entry name" value="MotA_ExbB"/>
    <property type="match status" value="1"/>
</dbReference>
<dbReference type="SUPFAM" id="SSF58113">
    <property type="entry name" value="Apolipoprotein A-I"/>
    <property type="match status" value="1"/>
</dbReference>
<evidence type="ECO:0000256" key="2">
    <source>
        <dbReference type="ARBA" id="ARBA00022475"/>
    </source>
</evidence>
<keyword evidence="3 7" id="KW-0812">Transmembrane</keyword>
<keyword evidence="5 7" id="KW-0472">Membrane</keyword>
<keyword evidence="6" id="KW-0813">Transport</keyword>